<dbReference type="RefSeq" id="XP_014923498.2">
    <property type="nucleotide sequence ID" value="XM_015068012.3"/>
</dbReference>
<feature type="transmembrane region" description="Helical" evidence="2">
    <location>
        <begin position="50"/>
        <end position="75"/>
    </location>
</feature>
<dbReference type="PANTHER" id="PTHR37998:SF1">
    <property type="entry name" value="CATION CHANNEL SPERM-ASSOCIATED AUXILIARY SUBUNIT TMEM262"/>
    <property type="match status" value="1"/>
</dbReference>
<keyword evidence="2" id="KW-0472">Membrane</keyword>
<keyword evidence="3" id="KW-1185">Reference proteome</keyword>
<dbReference type="PANTHER" id="PTHR37998">
    <property type="entry name" value="TRANSMEMBRANE PROTEIN 262"/>
    <property type="match status" value="1"/>
</dbReference>
<dbReference type="AlphaFoldDB" id="A0A6I9ZM29"/>
<dbReference type="CTD" id="100130348"/>
<gene>
    <name evidence="4" type="primary">TMEM262</name>
</gene>
<evidence type="ECO:0000313" key="4">
    <source>
        <dbReference type="RefSeq" id="XP_014923498.2"/>
    </source>
</evidence>
<evidence type="ECO:0000256" key="1">
    <source>
        <dbReference type="SAM" id="MobiDB-lite"/>
    </source>
</evidence>
<accession>A0A6I9ZM29</accession>
<keyword evidence="2" id="KW-1133">Transmembrane helix</keyword>
<keyword evidence="2" id="KW-0812">Transmembrane</keyword>
<feature type="region of interest" description="Disordered" evidence="1">
    <location>
        <begin position="97"/>
        <end position="117"/>
    </location>
</feature>
<reference evidence="4" key="1">
    <citation type="submission" date="2025-08" db="UniProtKB">
        <authorList>
            <consortium name="RefSeq"/>
        </authorList>
    </citation>
    <scope>IDENTIFICATION</scope>
    <source>
        <tissue evidence="4">Blood</tissue>
    </source>
</reference>
<proteinExistence type="predicted"/>
<protein>
    <submittedName>
        <fullName evidence="4">Cation channel sperm-associated auxiliary subunit TMEM262 isoform X3</fullName>
    </submittedName>
</protein>
<organism evidence="3 4">
    <name type="scientific">Acinonyx jubatus</name>
    <name type="common">Cheetah</name>
    <dbReference type="NCBI Taxonomy" id="32536"/>
    <lineage>
        <taxon>Eukaryota</taxon>
        <taxon>Metazoa</taxon>
        <taxon>Chordata</taxon>
        <taxon>Craniata</taxon>
        <taxon>Vertebrata</taxon>
        <taxon>Euteleostomi</taxon>
        <taxon>Mammalia</taxon>
        <taxon>Eutheria</taxon>
        <taxon>Laurasiatheria</taxon>
        <taxon>Carnivora</taxon>
        <taxon>Feliformia</taxon>
        <taxon>Felidae</taxon>
        <taxon>Felinae</taxon>
        <taxon>Acinonyx</taxon>
    </lineage>
</organism>
<dbReference type="InterPro" id="IPR040431">
    <property type="entry name" value="TM262"/>
</dbReference>
<sequence length="148" mass="16393">MRWRDRLAVLFFPEGMMLTVASLMLFLVHLSVFASDVHNFCVTHHYDRMSFHYTVVLMFSQVIGICWAAMGSLYAEMTDNNAKWSHVLQPPVSGVSGHPIPGGESLRPEDRAEKGEGKGGFGVLIKSVIYFHLPSPLWGGGWEAGDPG</sequence>
<name>A0A6I9ZM29_ACIJB</name>
<dbReference type="Proteomes" id="UP001652583">
    <property type="component" value="Chromosome D1"/>
</dbReference>
<evidence type="ECO:0000256" key="2">
    <source>
        <dbReference type="SAM" id="Phobius"/>
    </source>
</evidence>
<feature type="compositionally biased region" description="Basic and acidic residues" evidence="1">
    <location>
        <begin position="106"/>
        <end position="117"/>
    </location>
</feature>
<evidence type="ECO:0000313" key="3">
    <source>
        <dbReference type="Proteomes" id="UP001652583"/>
    </source>
</evidence>
<dbReference type="GeneID" id="106971230"/>